<dbReference type="EC" id="1.8.-.-" evidence="3"/>
<accession>A0A378RKW8</accession>
<keyword evidence="1" id="KW-0732">Signal</keyword>
<dbReference type="PROSITE" id="PS51352">
    <property type="entry name" value="THIOREDOXIN_2"/>
    <property type="match status" value="1"/>
</dbReference>
<keyword evidence="4" id="KW-1185">Reference proteome</keyword>
<keyword evidence="3" id="KW-0560">Oxidoreductase</keyword>
<dbReference type="Proteomes" id="UP000255024">
    <property type="component" value="Unassembled WGS sequence"/>
</dbReference>
<dbReference type="PANTHER" id="PTHR15337">
    <property type="entry name" value="ANTERIOR GRADIENT PROTEIN-RELATED"/>
    <property type="match status" value="1"/>
</dbReference>
<proteinExistence type="predicted"/>
<dbReference type="Gene3D" id="3.40.30.10">
    <property type="entry name" value="Glutaredoxin"/>
    <property type="match status" value="1"/>
</dbReference>
<organism evidence="3 4">
    <name type="scientific">Myroides odoratus</name>
    <name type="common">Flavobacterium odoratum</name>
    <dbReference type="NCBI Taxonomy" id="256"/>
    <lineage>
        <taxon>Bacteria</taxon>
        <taxon>Pseudomonadati</taxon>
        <taxon>Bacteroidota</taxon>
        <taxon>Flavobacteriia</taxon>
        <taxon>Flavobacteriales</taxon>
        <taxon>Flavobacteriaceae</taxon>
        <taxon>Myroides</taxon>
    </lineage>
</organism>
<protein>
    <submittedName>
        <fullName evidence="3">Disulfide bond reductase DsbH</fullName>
        <ecNumber evidence="3">1.8.-.-</ecNumber>
    </submittedName>
</protein>
<dbReference type="RefSeq" id="WP_115090536.1">
    <property type="nucleotide sequence ID" value="NZ_CP068107.1"/>
</dbReference>
<evidence type="ECO:0000313" key="4">
    <source>
        <dbReference type="Proteomes" id="UP000255024"/>
    </source>
</evidence>
<dbReference type="InterPro" id="IPR036249">
    <property type="entry name" value="Thioredoxin-like_sf"/>
</dbReference>
<gene>
    <name evidence="3" type="primary">dsbH</name>
    <name evidence="3" type="ORF">NCTC11179_01170</name>
</gene>
<evidence type="ECO:0000313" key="3">
    <source>
        <dbReference type="EMBL" id="STZ27634.1"/>
    </source>
</evidence>
<dbReference type="AlphaFoldDB" id="A0A378RKW8"/>
<evidence type="ECO:0000259" key="2">
    <source>
        <dbReference type="PROSITE" id="PS51352"/>
    </source>
</evidence>
<dbReference type="EMBL" id="UGQL01000001">
    <property type="protein sequence ID" value="STZ27634.1"/>
    <property type="molecule type" value="Genomic_DNA"/>
</dbReference>
<sequence>MKKLYVLCAFVVTNFCVGQTFNEALKKATAEDKPVMLVFAGSDWCAPCIKLEKEIFQSALFEAEKKNWVLYKADFLKKSKLPAEVKKVNGQLADQYNQEGYFPLVVVLNSTGKVLGKLSYSKDTPAAYIKKLREFIQ</sequence>
<dbReference type="Pfam" id="PF13899">
    <property type="entry name" value="Thioredoxin_7"/>
    <property type="match status" value="1"/>
</dbReference>
<dbReference type="PANTHER" id="PTHR15337:SF11">
    <property type="entry name" value="THIOREDOXIN DOMAIN-CONTAINING PROTEIN"/>
    <property type="match status" value="1"/>
</dbReference>
<name>A0A378RKW8_MYROD</name>
<dbReference type="GO" id="GO:0016491">
    <property type="term" value="F:oxidoreductase activity"/>
    <property type="evidence" value="ECO:0007669"/>
    <property type="project" value="UniProtKB-KW"/>
</dbReference>
<reference evidence="3 4" key="1">
    <citation type="submission" date="2018-06" db="EMBL/GenBank/DDBJ databases">
        <authorList>
            <consortium name="Pathogen Informatics"/>
            <person name="Doyle S."/>
        </authorList>
    </citation>
    <scope>NUCLEOTIDE SEQUENCE [LARGE SCALE GENOMIC DNA]</scope>
    <source>
        <strain evidence="3 4">NCTC11179</strain>
    </source>
</reference>
<dbReference type="InterPro" id="IPR051099">
    <property type="entry name" value="AGR/TXD"/>
</dbReference>
<evidence type="ECO:0000256" key="1">
    <source>
        <dbReference type="ARBA" id="ARBA00022729"/>
    </source>
</evidence>
<feature type="domain" description="Thioredoxin" evidence="2">
    <location>
        <begin position="1"/>
        <end position="137"/>
    </location>
</feature>
<dbReference type="SUPFAM" id="SSF52833">
    <property type="entry name" value="Thioredoxin-like"/>
    <property type="match status" value="1"/>
</dbReference>
<dbReference type="InterPro" id="IPR013766">
    <property type="entry name" value="Thioredoxin_domain"/>
</dbReference>